<dbReference type="PANTHER" id="PTHR43415:SF3">
    <property type="entry name" value="GNAT-FAMILY ACETYLTRANSFERASE"/>
    <property type="match status" value="1"/>
</dbReference>
<organism evidence="2 3">
    <name type="scientific">Guptibacillus hwajinpoensis</name>
    <dbReference type="NCBI Taxonomy" id="208199"/>
    <lineage>
        <taxon>Bacteria</taxon>
        <taxon>Bacillati</taxon>
        <taxon>Bacillota</taxon>
        <taxon>Bacilli</taxon>
        <taxon>Bacillales</taxon>
        <taxon>Guptibacillaceae</taxon>
        <taxon>Guptibacillus</taxon>
    </lineage>
</organism>
<protein>
    <submittedName>
        <fullName evidence="2">GNAT family acetyltransferase</fullName>
    </submittedName>
</protein>
<reference evidence="2" key="1">
    <citation type="submission" date="2015-06" db="EMBL/GenBank/DDBJ databases">
        <authorList>
            <person name="Liu B."/>
            <person name="Wang J."/>
            <person name="Zhu Y."/>
            <person name="Liu G."/>
            <person name="Chen Q."/>
            <person name="Zheng C."/>
            <person name="Che J."/>
            <person name="Ge C."/>
            <person name="Shi H."/>
            <person name="Pan Z."/>
            <person name="Liu X."/>
        </authorList>
    </citation>
    <scope>NUCLEOTIDE SEQUENCE [LARGE SCALE GENOMIC DNA]</scope>
    <source>
        <strain evidence="2">DSM 16346</strain>
    </source>
</reference>
<dbReference type="RefSeq" id="WP_048309300.1">
    <property type="nucleotide sequence ID" value="NZ_CP119526.1"/>
</dbReference>
<dbReference type="AlphaFoldDB" id="A0A0J6CPM2"/>
<dbReference type="InterPro" id="IPR016181">
    <property type="entry name" value="Acyl_CoA_acyltransferase"/>
</dbReference>
<feature type="domain" description="N-acetyltransferase" evidence="1">
    <location>
        <begin position="15"/>
        <end position="181"/>
    </location>
</feature>
<evidence type="ECO:0000313" key="2">
    <source>
        <dbReference type="EMBL" id="KMM38216.1"/>
    </source>
</evidence>
<evidence type="ECO:0000313" key="3">
    <source>
        <dbReference type="Proteomes" id="UP000035996"/>
    </source>
</evidence>
<dbReference type="SUPFAM" id="SSF55729">
    <property type="entry name" value="Acyl-CoA N-acyltransferases (Nat)"/>
    <property type="match status" value="1"/>
</dbReference>
<proteinExistence type="predicted"/>
<dbReference type="PANTHER" id="PTHR43415">
    <property type="entry name" value="SPERMIDINE N(1)-ACETYLTRANSFERASE"/>
    <property type="match status" value="1"/>
</dbReference>
<dbReference type="PATRIC" id="fig|157733.3.peg.2725"/>
<dbReference type="STRING" id="157733.AB986_02560"/>
<keyword evidence="3" id="KW-1185">Reference proteome</keyword>
<dbReference type="EMBL" id="LELK01000001">
    <property type="protein sequence ID" value="KMM38216.1"/>
    <property type="molecule type" value="Genomic_DNA"/>
</dbReference>
<dbReference type="GO" id="GO:0016747">
    <property type="term" value="F:acyltransferase activity, transferring groups other than amino-acyl groups"/>
    <property type="evidence" value="ECO:0007669"/>
    <property type="project" value="InterPro"/>
</dbReference>
<dbReference type="Gene3D" id="3.40.630.30">
    <property type="match status" value="1"/>
</dbReference>
<dbReference type="PROSITE" id="PS51186">
    <property type="entry name" value="GNAT"/>
    <property type="match status" value="1"/>
</dbReference>
<accession>A0A0J6CPM2</accession>
<dbReference type="InterPro" id="IPR000182">
    <property type="entry name" value="GNAT_dom"/>
</dbReference>
<sequence length="181" mass="20860">MIMISTNMRTNNFQYIVREALEVDAKDLSAIRVQIDGETEYLDREKGESYIDESEFKQLIRDDHNSDRNLFLVVQVNTRIVGFSRCEGTTLKRLSHKVQFGVGVLRDYWGYGIGTALLKESLLWADTHGIKKVTLSVLETNEKAIHLYKNHGFEVEGILKQDKLLSDGNYYNTVVMGRFMM</sequence>
<dbReference type="Pfam" id="PF00583">
    <property type="entry name" value="Acetyltransf_1"/>
    <property type="match status" value="1"/>
</dbReference>
<name>A0A0J6CPM2_9BACL</name>
<dbReference type="CDD" id="cd04301">
    <property type="entry name" value="NAT_SF"/>
    <property type="match status" value="1"/>
</dbReference>
<comment type="caution">
    <text evidence="2">The sequence shown here is derived from an EMBL/GenBank/DDBJ whole genome shotgun (WGS) entry which is preliminary data.</text>
</comment>
<dbReference type="Proteomes" id="UP000035996">
    <property type="component" value="Unassembled WGS sequence"/>
</dbReference>
<evidence type="ECO:0000259" key="1">
    <source>
        <dbReference type="PROSITE" id="PS51186"/>
    </source>
</evidence>
<gene>
    <name evidence="2" type="ORF">AB986_02560</name>
</gene>